<gene>
    <name evidence="3" type="ORF">HY768_11755</name>
</gene>
<keyword evidence="2" id="KW-0175">Coiled coil</keyword>
<feature type="coiled-coil region" evidence="2">
    <location>
        <begin position="319"/>
        <end position="359"/>
    </location>
</feature>
<organism evidence="3 4">
    <name type="scientific">candidate division TA06 bacterium</name>
    <dbReference type="NCBI Taxonomy" id="2250710"/>
    <lineage>
        <taxon>Bacteria</taxon>
        <taxon>Bacteria division TA06</taxon>
    </lineage>
</organism>
<dbReference type="Pfam" id="PF00515">
    <property type="entry name" value="TPR_1"/>
    <property type="match status" value="1"/>
</dbReference>
<accession>A0A933IGA4</accession>
<evidence type="ECO:0000256" key="1">
    <source>
        <dbReference type="PROSITE-ProRule" id="PRU00339"/>
    </source>
</evidence>
<name>A0A933IGA4_UNCT6</name>
<dbReference type="GO" id="GO:0035269">
    <property type="term" value="P:protein O-linked glycosylation via mannose"/>
    <property type="evidence" value="ECO:0007669"/>
    <property type="project" value="TreeGrafter"/>
</dbReference>
<dbReference type="InterPro" id="IPR011990">
    <property type="entry name" value="TPR-like_helical_dom_sf"/>
</dbReference>
<dbReference type="SMART" id="SM00028">
    <property type="entry name" value="TPR"/>
    <property type="match status" value="4"/>
</dbReference>
<proteinExistence type="predicted"/>
<evidence type="ECO:0000256" key="2">
    <source>
        <dbReference type="SAM" id="Coils"/>
    </source>
</evidence>
<feature type="repeat" description="TPR" evidence="1">
    <location>
        <begin position="424"/>
        <end position="457"/>
    </location>
</feature>
<dbReference type="InterPro" id="IPR052384">
    <property type="entry name" value="TMTC_O-mannosyltransferase"/>
</dbReference>
<dbReference type="PROSITE" id="PS50293">
    <property type="entry name" value="TPR_REGION"/>
    <property type="match status" value="3"/>
</dbReference>
<feature type="repeat" description="TPR" evidence="1">
    <location>
        <begin position="458"/>
        <end position="491"/>
    </location>
</feature>
<keyword evidence="1" id="KW-0802">TPR repeat</keyword>
<sequence length="506" mass="56490">MNKCPFITFKQVVKKLKYDADDKLLEEKEHPLSELRDCLGAECEIFDAEAQKCSLPVINKKMRKPDELSEEAGKTGSVVAELKEIKENTAATLLHILKKTDATNEAIDRLAEAVKNSLSAKGGEGQALDLSELKQPLSQISEKLADLPEADLSQVHQLLAGLTEELKISQSKFSDILELTLEDQQKRAAQEAQQAQDGDKLGAKLDAIKEALAGRQENGQTEEQLAAIKEALTQSQEKFSSILELMLEDTQRQSEQNLSLTQMLSGLVRGQQELKEQQVSLAEKSLTEQSAHAGKLVLALEQMVSGIKTLAESKPGDNLEAVEQRLAQAQEALLAVLEAQRNEQRQAGNERRLRQAEENNDRGVMLYYRRELSGAEAQFKKAIDIRPDFYEAFNNLGLALSDQGRREEAVAAFKKAVELSPEAPEAYNNLGCLYKGKKDYQQAVEYFNQAIARQADYSLAYLNLGTAYEEMEKFDLAIKSWEKVLAVQPTNDEARRKVSIYRAKRT</sequence>
<evidence type="ECO:0000313" key="4">
    <source>
        <dbReference type="Proteomes" id="UP000736328"/>
    </source>
</evidence>
<dbReference type="AlphaFoldDB" id="A0A933IGA4"/>
<comment type="caution">
    <text evidence="3">The sequence shown here is derived from an EMBL/GenBank/DDBJ whole genome shotgun (WGS) entry which is preliminary data.</text>
</comment>
<dbReference type="PANTHER" id="PTHR44216">
    <property type="entry name" value="PROTEIN O-MANNOSYL-TRANSFERASE TMTC2"/>
    <property type="match status" value="1"/>
</dbReference>
<dbReference type="Gene3D" id="1.25.40.10">
    <property type="entry name" value="Tetratricopeptide repeat domain"/>
    <property type="match status" value="2"/>
</dbReference>
<feature type="repeat" description="TPR" evidence="1">
    <location>
        <begin position="390"/>
        <end position="423"/>
    </location>
</feature>
<dbReference type="Proteomes" id="UP000736328">
    <property type="component" value="Unassembled WGS sequence"/>
</dbReference>
<dbReference type="InterPro" id="IPR019734">
    <property type="entry name" value="TPR_rpt"/>
</dbReference>
<reference evidence="3" key="1">
    <citation type="submission" date="2020-07" db="EMBL/GenBank/DDBJ databases">
        <title>Huge and variable diversity of episymbiotic CPR bacteria and DPANN archaea in groundwater ecosystems.</title>
        <authorList>
            <person name="He C.Y."/>
            <person name="Keren R."/>
            <person name="Whittaker M."/>
            <person name="Farag I.F."/>
            <person name="Doudna J."/>
            <person name="Cate J.H.D."/>
            <person name="Banfield J.F."/>
        </authorList>
    </citation>
    <scope>NUCLEOTIDE SEQUENCE</scope>
    <source>
        <strain evidence="3">NC_groundwater_1520_Pr4_B-0.1um_53_5</strain>
    </source>
</reference>
<dbReference type="PROSITE" id="PS50005">
    <property type="entry name" value="TPR"/>
    <property type="match status" value="3"/>
</dbReference>
<dbReference type="Pfam" id="PF13424">
    <property type="entry name" value="TPR_12"/>
    <property type="match status" value="1"/>
</dbReference>
<dbReference type="EMBL" id="JACQXR010000165">
    <property type="protein sequence ID" value="MBI4727868.1"/>
    <property type="molecule type" value="Genomic_DNA"/>
</dbReference>
<dbReference type="GO" id="GO:0000030">
    <property type="term" value="F:mannosyltransferase activity"/>
    <property type="evidence" value="ECO:0007669"/>
    <property type="project" value="TreeGrafter"/>
</dbReference>
<dbReference type="PANTHER" id="PTHR44216:SF3">
    <property type="entry name" value="PROTEIN O-MANNOSYL-TRANSFERASE TMTC2"/>
    <property type="match status" value="1"/>
</dbReference>
<dbReference type="SUPFAM" id="SSF48452">
    <property type="entry name" value="TPR-like"/>
    <property type="match status" value="1"/>
</dbReference>
<evidence type="ECO:0000313" key="3">
    <source>
        <dbReference type="EMBL" id="MBI4727868.1"/>
    </source>
</evidence>
<protein>
    <submittedName>
        <fullName evidence="3">Tetratricopeptide repeat protein</fullName>
    </submittedName>
</protein>